<accession>A0A4C1UXZ2</accession>
<evidence type="ECO:0000313" key="2">
    <source>
        <dbReference type="EMBL" id="GBP31363.1"/>
    </source>
</evidence>
<dbReference type="Proteomes" id="UP000299102">
    <property type="component" value="Unassembled WGS sequence"/>
</dbReference>
<comment type="caution">
    <text evidence="2">The sequence shown here is derived from an EMBL/GenBank/DDBJ whole genome shotgun (WGS) entry which is preliminary data.</text>
</comment>
<gene>
    <name evidence="2" type="ORF">EVAR_13483_1</name>
</gene>
<organism evidence="2 3">
    <name type="scientific">Eumeta variegata</name>
    <name type="common">Bagworm moth</name>
    <name type="synonym">Eumeta japonica</name>
    <dbReference type="NCBI Taxonomy" id="151549"/>
    <lineage>
        <taxon>Eukaryota</taxon>
        <taxon>Metazoa</taxon>
        <taxon>Ecdysozoa</taxon>
        <taxon>Arthropoda</taxon>
        <taxon>Hexapoda</taxon>
        <taxon>Insecta</taxon>
        <taxon>Pterygota</taxon>
        <taxon>Neoptera</taxon>
        <taxon>Endopterygota</taxon>
        <taxon>Lepidoptera</taxon>
        <taxon>Glossata</taxon>
        <taxon>Ditrysia</taxon>
        <taxon>Tineoidea</taxon>
        <taxon>Psychidae</taxon>
        <taxon>Oiketicinae</taxon>
        <taxon>Eumeta</taxon>
    </lineage>
</organism>
<keyword evidence="3" id="KW-1185">Reference proteome</keyword>
<name>A0A4C1UXZ2_EUMVA</name>
<evidence type="ECO:0000256" key="1">
    <source>
        <dbReference type="SAM" id="MobiDB-lite"/>
    </source>
</evidence>
<protein>
    <submittedName>
        <fullName evidence="2">Uncharacterized protein</fullName>
    </submittedName>
</protein>
<dbReference type="AlphaFoldDB" id="A0A4C1UXZ2"/>
<dbReference type="EMBL" id="BGZK01000245">
    <property type="protein sequence ID" value="GBP31363.1"/>
    <property type="molecule type" value="Genomic_DNA"/>
</dbReference>
<proteinExistence type="predicted"/>
<feature type="region of interest" description="Disordered" evidence="1">
    <location>
        <begin position="79"/>
        <end position="105"/>
    </location>
</feature>
<evidence type="ECO:0000313" key="3">
    <source>
        <dbReference type="Proteomes" id="UP000299102"/>
    </source>
</evidence>
<reference evidence="2 3" key="1">
    <citation type="journal article" date="2019" name="Commun. Biol.">
        <title>The bagworm genome reveals a unique fibroin gene that provides high tensile strength.</title>
        <authorList>
            <person name="Kono N."/>
            <person name="Nakamura H."/>
            <person name="Ohtoshi R."/>
            <person name="Tomita M."/>
            <person name="Numata K."/>
            <person name="Arakawa K."/>
        </authorList>
    </citation>
    <scope>NUCLEOTIDE SEQUENCE [LARGE SCALE GENOMIC DNA]</scope>
</reference>
<sequence>MRGALIYSAAGGLNAVFGQVTRDLFGCSYHSHRLGAHLWSSAIIVADTGTASSMDARTSPKYEASVLICLELKKAHRALGGRARRRPSGVGPDERDVGVPSQCGFTKQYRTNSTPGFLGRGPLRRPVTEALPTDDLFMMDCERPRTSKKVRR</sequence>